<evidence type="ECO:0000313" key="3">
    <source>
        <dbReference type="Proteomes" id="UP001195483"/>
    </source>
</evidence>
<keyword evidence="1" id="KW-0472">Membrane</keyword>
<organism evidence="2 3">
    <name type="scientific">Potamilus streckersoni</name>
    <dbReference type="NCBI Taxonomy" id="2493646"/>
    <lineage>
        <taxon>Eukaryota</taxon>
        <taxon>Metazoa</taxon>
        <taxon>Spiralia</taxon>
        <taxon>Lophotrochozoa</taxon>
        <taxon>Mollusca</taxon>
        <taxon>Bivalvia</taxon>
        <taxon>Autobranchia</taxon>
        <taxon>Heteroconchia</taxon>
        <taxon>Palaeoheterodonta</taxon>
        <taxon>Unionida</taxon>
        <taxon>Unionoidea</taxon>
        <taxon>Unionidae</taxon>
        <taxon>Ambleminae</taxon>
        <taxon>Lampsilini</taxon>
        <taxon>Potamilus</taxon>
    </lineage>
</organism>
<dbReference type="AlphaFoldDB" id="A0AAE0SZ74"/>
<protein>
    <submittedName>
        <fullName evidence="2">Uncharacterized protein</fullName>
    </submittedName>
</protein>
<comment type="caution">
    <text evidence="2">The sequence shown here is derived from an EMBL/GenBank/DDBJ whole genome shotgun (WGS) entry which is preliminary data.</text>
</comment>
<sequence length="270" mass="30238">MCEKIVAGASESVTRTCLHAITVTLLPSWGETITFRLRILVCIVSWALTVLLFMQYFSNDPSAPKRKERDLAGTFRSPNAKIDLDGDFIAAKGARTGQICFYQCLNKTLMFLENPRPELYHYAHADDQRKECSTMFSKDKRVLTLSNCDMNCTVAVALSAKSQPSLFIDDVSDVFLVRCLEPSFAGNFAGLEYKCYDQGTITVTNPRPDLYTHALLDIPSGCRPTFTDLNRKLVITDCVRKNGIILALGAKPLADFQIRRYSNTYIISCD</sequence>
<reference evidence="2" key="2">
    <citation type="journal article" date="2021" name="Genome Biol. Evol.">
        <title>Developing a high-quality reference genome for a parasitic bivalve with doubly uniparental inheritance (Bivalvia: Unionida).</title>
        <authorList>
            <person name="Smith C.H."/>
        </authorList>
    </citation>
    <scope>NUCLEOTIDE SEQUENCE</scope>
    <source>
        <strain evidence="2">CHS0354</strain>
        <tissue evidence="2">Mantle</tissue>
    </source>
</reference>
<gene>
    <name evidence="2" type="ORF">CHS0354_031553</name>
</gene>
<dbReference type="EMBL" id="JAEAOA010001886">
    <property type="protein sequence ID" value="KAK3600641.1"/>
    <property type="molecule type" value="Genomic_DNA"/>
</dbReference>
<reference evidence="2" key="3">
    <citation type="submission" date="2023-05" db="EMBL/GenBank/DDBJ databases">
        <authorList>
            <person name="Smith C.H."/>
        </authorList>
    </citation>
    <scope>NUCLEOTIDE SEQUENCE</scope>
    <source>
        <strain evidence="2">CHS0354</strain>
        <tissue evidence="2">Mantle</tissue>
    </source>
</reference>
<evidence type="ECO:0000256" key="1">
    <source>
        <dbReference type="SAM" id="Phobius"/>
    </source>
</evidence>
<feature type="transmembrane region" description="Helical" evidence="1">
    <location>
        <begin position="35"/>
        <end position="57"/>
    </location>
</feature>
<keyword evidence="1" id="KW-1133">Transmembrane helix</keyword>
<dbReference type="Proteomes" id="UP001195483">
    <property type="component" value="Unassembled WGS sequence"/>
</dbReference>
<reference evidence="2" key="1">
    <citation type="journal article" date="2021" name="Genome Biol. Evol.">
        <title>A High-Quality Reference Genome for a Parasitic Bivalve with Doubly Uniparental Inheritance (Bivalvia: Unionida).</title>
        <authorList>
            <person name="Smith C.H."/>
        </authorList>
    </citation>
    <scope>NUCLEOTIDE SEQUENCE</scope>
    <source>
        <strain evidence="2">CHS0354</strain>
    </source>
</reference>
<keyword evidence="1" id="KW-0812">Transmembrane</keyword>
<evidence type="ECO:0000313" key="2">
    <source>
        <dbReference type="EMBL" id="KAK3600641.1"/>
    </source>
</evidence>
<name>A0AAE0SZ74_9BIVA</name>
<keyword evidence="3" id="KW-1185">Reference proteome</keyword>
<proteinExistence type="predicted"/>
<accession>A0AAE0SZ74</accession>